<dbReference type="GO" id="GO:0004553">
    <property type="term" value="F:hydrolase activity, hydrolyzing O-glycosyl compounds"/>
    <property type="evidence" value="ECO:0007669"/>
    <property type="project" value="InterPro"/>
</dbReference>
<keyword evidence="2" id="KW-0812">Transmembrane</keyword>
<dbReference type="PANTHER" id="PTHR10963:SF55">
    <property type="entry name" value="GLYCOSIDE HYDROLASE FAMILY 16 PROTEIN"/>
    <property type="match status" value="1"/>
</dbReference>
<dbReference type="EMBL" id="CAJPVJ010002233">
    <property type="protein sequence ID" value="CAG2165978.1"/>
    <property type="molecule type" value="Genomic_DNA"/>
</dbReference>
<dbReference type="PANTHER" id="PTHR10963">
    <property type="entry name" value="GLYCOSYL HYDROLASE-RELATED"/>
    <property type="match status" value="1"/>
</dbReference>
<dbReference type="InterPro" id="IPR013320">
    <property type="entry name" value="ConA-like_dom_sf"/>
</dbReference>
<dbReference type="Pfam" id="PF00722">
    <property type="entry name" value="Glyco_hydro_16"/>
    <property type="match status" value="1"/>
</dbReference>
<dbReference type="EMBL" id="OC917058">
    <property type="protein sequence ID" value="CAD7646011.1"/>
    <property type="molecule type" value="Genomic_DNA"/>
</dbReference>
<dbReference type="SUPFAM" id="SSF49899">
    <property type="entry name" value="Concanavalin A-like lectins/glucanases"/>
    <property type="match status" value="1"/>
</dbReference>
<dbReference type="CDD" id="cd08023">
    <property type="entry name" value="GH16_laminarinase_like"/>
    <property type="match status" value="1"/>
</dbReference>
<sequence>MTVSTSYMRFRSLQWSDEFDGKELDVSKWDVDNEWRKGVCRGDYVGEKSCNTNRTENLQLRDGCLAIIAAREREVRLHKQYTSAKIISKQSWTYGRFEIRAALPAGKMLRSALTMIPFRPEYWAIGGAIYVMTNGQTPALGVGVHFGDPPEFRPQGYEYQSHTRLQDFHTYAIEWTESAINWFFDDINHYSLSINGMLAPIYAKKGQPFDRPFKLEIHLGVGGYLFPGQHLYANDSEHWECPALLVDYVRVYKRVYDYQQPFPTAGAVSSYGICAAILGHNISAMDRHSNRSSYQYIPVTELIILLSLVVVLSGLILSVLICVCVKNRKDLQNHTSDQNCCNNNEPQFYSDLYAKGDDIYYQ</sequence>
<evidence type="ECO:0000313" key="5">
    <source>
        <dbReference type="Proteomes" id="UP000728032"/>
    </source>
</evidence>
<dbReference type="Proteomes" id="UP000728032">
    <property type="component" value="Unassembled WGS sequence"/>
</dbReference>
<reference evidence="4" key="1">
    <citation type="submission" date="2020-11" db="EMBL/GenBank/DDBJ databases">
        <authorList>
            <person name="Tran Van P."/>
        </authorList>
    </citation>
    <scope>NUCLEOTIDE SEQUENCE</scope>
</reference>
<feature type="transmembrane region" description="Helical" evidence="2">
    <location>
        <begin position="262"/>
        <end position="282"/>
    </location>
</feature>
<dbReference type="InterPro" id="IPR050546">
    <property type="entry name" value="Glycosyl_Hydrlase_16"/>
</dbReference>
<proteinExistence type="inferred from homology"/>
<keyword evidence="2" id="KW-0472">Membrane</keyword>
<dbReference type="AlphaFoldDB" id="A0A7R9QHD7"/>
<evidence type="ECO:0000256" key="2">
    <source>
        <dbReference type="SAM" id="Phobius"/>
    </source>
</evidence>
<feature type="transmembrane region" description="Helical" evidence="2">
    <location>
        <begin position="302"/>
        <end position="325"/>
    </location>
</feature>
<gene>
    <name evidence="4" type="ORF">ONB1V03_LOCUS5511</name>
</gene>
<dbReference type="PROSITE" id="PS51762">
    <property type="entry name" value="GH16_2"/>
    <property type="match status" value="1"/>
</dbReference>
<dbReference type="OrthoDB" id="6512727at2759"/>
<comment type="similarity">
    <text evidence="1">Belongs to the glycosyl hydrolase 16 family.</text>
</comment>
<protein>
    <recommendedName>
        <fullName evidence="3">GH16 domain-containing protein</fullName>
    </recommendedName>
</protein>
<evidence type="ECO:0000259" key="3">
    <source>
        <dbReference type="PROSITE" id="PS51762"/>
    </source>
</evidence>
<feature type="domain" description="GH16" evidence="3">
    <location>
        <begin position="1"/>
        <end position="257"/>
    </location>
</feature>
<keyword evidence="5" id="KW-1185">Reference proteome</keyword>
<evidence type="ECO:0000313" key="4">
    <source>
        <dbReference type="EMBL" id="CAD7646011.1"/>
    </source>
</evidence>
<keyword evidence="2" id="KW-1133">Transmembrane helix</keyword>
<dbReference type="Gene3D" id="2.60.120.200">
    <property type="match status" value="1"/>
</dbReference>
<dbReference type="GO" id="GO:0005975">
    <property type="term" value="P:carbohydrate metabolic process"/>
    <property type="evidence" value="ECO:0007669"/>
    <property type="project" value="InterPro"/>
</dbReference>
<name>A0A7R9QHD7_9ACAR</name>
<accession>A0A7R9QHD7</accession>
<evidence type="ECO:0000256" key="1">
    <source>
        <dbReference type="ARBA" id="ARBA00006865"/>
    </source>
</evidence>
<dbReference type="InterPro" id="IPR000757">
    <property type="entry name" value="Beta-glucanase-like"/>
</dbReference>
<organism evidence="4">
    <name type="scientific">Oppiella nova</name>
    <dbReference type="NCBI Taxonomy" id="334625"/>
    <lineage>
        <taxon>Eukaryota</taxon>
        <taxon>Metazoa</taxon>
        <taxon>Ecdysozoa</taxon>
        <taxon>Arthropoda</taxon>
        <taxon>Chelicerata</taxon>
        <taxon>Arachnida</taxon>
        <taxon>Acari</taxon>
        <taxon>Acariformes</taxon>
        <taxon>Sarcoptiformes</taxon>
        <taxon>Oribatida</taxon>
        <taxon>Brachypylina</taxon>
        <taxon>Oppioidea</taxon>
        <taxon>Oppiidae</taxon>
        <taxon>Oppiella</taxon>
    </lineage>
</organism>